<accession>A0AAD5Y154</accession>
<dbReference type="Gene3D" id="3.40.1310.20">
    <property type="match status" value="1"/>
</dbReference>
<dbReference type="AlphaFoldDB" id="A0AAD5Y154"/>
<gene>
    <name evidence="1" type="ORF">HK103_000445</name>
</gene>
<keyword evidence="2" id="KW-1185">Reference proteome</keyword>
<dbReference type="Proteomes" id="UP001210925">
    <property type="component" value="Unassembled WGS sequence"/>
</dbReference>
<evidence type="ECO:0000313" key="1">
    <source>
        <dbReference type="EMBL" id="KAJ3253603.1"/>
    </source>
</evidence>
<sequence>MAVYFLKSLFHEPQFLLQEYQMQARKPTTPEACFWILTIPYQHWEKPETIEALAGVQYIRGQLEHSSQCLYWQLAVQYFEPVSFVKVKELFSERAHVEMSYTSVSWDYAWKDEIAIAETRFELGDNSILLNRRKRKRSLVDHHKPVPEWLDIDKMKTKLETAIENLYFLPKEGLYHLWKSANDVEELIDSESSISVWSTSTENLEPKIQTPQKSQATNKGKFWKAQDIEELNGMLRQDFSIQDIANHFKRTSKGIIAKAASMVHSLLESGMTMDVALKVFNNKISERDMIVYYNYQIQDKANLEKKRPFDLE</sequence>
<proteinExistence type="predicted"/>
<comment type="caution">
    <text evidence="1">The sequence shown here is derived from an EMBL/GenBank/DDBJ whole genome shotgun (WGS) entry which is preliminary data.</text>
</comment>
<dbReference type="EMBL" id="JADGKB010000105">
    <property type="protein sequence ID" value="KAJ3253603.1"/>
    <property type="molecule type" value="Genomic_DNA"/>
</dbReference>
<reference evidence="1" key="1">
    <citation type="submission" date="2020-05" db="EMBL/GenBank/DDBJ databases">
        <title>Phylogenomic resolution of chytrid fungi.</title>
        <authorList>
            <person name="Stajich J.E."/>
            <person name="Amses K."/>
            <person name="Simmons R."/>
            <person name="Seto K."/>
            <person name="Myers J."/>
            <person name="Bonds A."/>
            <person name="Quandt C.A."/>
            <person name="Barry K."/>
            <person name="Liu P."/>
            <person name="Grigoriev I."/>
            <person name="Longcore J.E."/>
            <person name="James T.Y."/>
        </authorList>
    </citation>
    <scope>NUCLEOTIDE SEQUENCE</scope>
    <source>
        <strain evidence="1">PLAUS21</strain>
    </source>
</reference>
<name>A0AAD5Y154_9FUNG</name>
<organism evidence="1 2">
    <name type="scientific">Boothiomyces macroporosus</name>
    <dbReference type="NCBI Taxonomy" id="261099"/>
    <lineage>
        <taxon>Eukaryota</taxon>
        <taxon>Fungi</taxon>
        <taxon>Fungi incertae sedis</taxon>
        <taxon>Chytridiomycota</taxon>
        <taxon>Chytridiomycota incertae sedis</taxon>
        <taxon>Chytridiomycetes</taxon>
        <taxon>Rhizophydiales</taxon>
        <taxon>Terramycetaceae</taxon>
        <taxon>Boothiomyces</taxon>
    </lineage>
</organism>
<protein>
    <submittedName>
        <fullName evidence="1">Uncharacterized protein</fullName>
    </submittedName>
</protein>
<evidence type="ECO:0000313" key="2">
    <source>
        <dbReference type="Proteomes" id="UP001210925"/>
    </source>
</evidence>